<feature type="transmembrane region" description="Helical" evidence="2">
    <location>
        <begin position="409"/>
        <end position="429"/>
    </location>
</feature>
<evidence type="ECO:0000256" key="2">
    <source>
        <dbReference type="SAM" id="Phobius"/>
    </source>
</evidence>
<dbReference type="OrthoDB" id="5581683at2759"/>
<feature type="region of interest" description="Disordered" evidence="1">
    <location>
        <begin position="356"/>
        <end position="385"/>
    </location>
</feature>
<feature type="transmembrane region" description="Helical" evidence="2">
    <location>
        <begin position="190"/>
        <end position="214"/>
    </location>
</feature>
<organism evidence="3 4">
    <name type="scientific">Catenaria anguillulae PL171</name>
    <dbReference type="NCBI Taxonomy" id="765915"/>
    <lineage>
        <taxon>Eukaryota</taxon>
        <taxon>Fungi</taxon>
        <taxon>Fungi incertae sedis</taxon>
        <taxon>Blastocladiomycota</taxon>
        <taxon>Blastocladiomycetes</taxon>
        <taxon>Blastocladiales</taxon>
        <taxon>Catenariaceae</taxon>
        <taxon>Catenaria</taxon>
    </lineage>
</organism>
<proteinExistence type="predicted"/>
<keyword evidence="4" id="KW-1185">Reference proteome</keyword>
<keyword evidence="2" id="KW-0472">Membrane</keyword>
<feature type="compositionally biased region" description="Polar residues" evidence="1">
    <location>
        <begin position="365"/>
        <end position="382"/>
    </location>
</feature>
<dbReference type="Proteomes" id="UP000193411">
    <property type="component" value="Unassembled WGS sequence"/>
</dbReference>
<feature type="transmembrane region" description="Helical" evidence="2">
    <location>
        <begin position="609"/>
        <end position="631"/>
    </location>
</feature>
<dbReference type="EMBL" id="MCFL01000034">
    <property type="protein sequence ID" value="ORZ33637.1"/>
    <property type="molecule type" value="Genomic_DNA"/>
</dbReference>
<evidence type="ECO:0000256" key="1">
    <source>
        <dbReference type="SAM" id="MobiDB-lite"/>
    </source>
</evidence>
<accession>A0A1Y2HGC2</accession>
<sequence>MVLEQLATSSIQQTRSWRPPASTALFAMSNPVLNVIKPAKLAPSSDRINKLSAGRVPSRLGGASGILSMRGSLNAMNNRAPSMASSVSFEGSLYQVNVSAMSKGIGPLRRSPRMQQSANVLDQVQENEEDEDISVDPTSLDPFLLALSITNFQPGVFLRELMLHLLQPVVILFLPFSIRLRTLAYNRQFYGGSFLVPLQWTFMVCLIASTTVFFLDRPELIGWEEYALSVLMLVYRQAIIACKYSYTSPLELAKMEEEFETADTQYQRQVLTGWINPNRDVVETQVLLASVRQWLDLCHGHLILKSNKPGAPTPLKPVAKEQQGMQVVNDLQLRYGAYLDANNASSDAAAAATAASKSTGNSKTPSSTASPGSQHDSGPNGDSSKKRVSAWSVIVEMVMESHQCQTSQMSFRMTPLVFCILPLIVRWIMGEPVAGGTRWTAQVYTAAVFYNNYWMMTSNLGFVQICITDFRRRQFLFTRLKAMLFDGFVKVPRSAITDTSHGKLAGERRPDELNSVMEIDDESAKPASYNLDESARTATGLIVPQIIKDGGKTSDGAKSMKDRIACDPDDELVLVRLDMDHSHNLLMWWYSRLILQDYGRTFLLRLQSYSGAFILFCFKVALFLVTFAIGWTVPTPAGFSLAVVVMLTLFIQIIRVLYHGLKANRVREAHTTALYRKAITLSTRAEACAQGTQSRLKSHMTRHSCAGSCPRRQGMTRLRVPARIWVAVEWEVGNDICDVHVGRHQ</sequence>
<gene>
    <name evidence="3" type="ORF">BCR44DRAFT_1194815</name>
</gene>
<feature type="transmembrane region" description="Helical" evidence="2">
    <location>
        <begin position="226"/>
        <end position="246"/>
    </location>
</feature>
<feature type="transmembrane region" description="Helical" evidence="2">
    <location>
        <begin position="449"/>
        <end position="470"/>
    </location>
</feature>
<protein>
    <submittedName>
        <fullName evidence="3">Uncharacterized protein</fullName>
    </submittedName>
</protein>
<dbReference type="AlphaFoldDB" id="A0A1Y2HGC2"/>
<feature type="transmembrane region" description="Helical" evidence="2">
    <location>
        <begin position="161"/>
        <end position="178"/>
    </location>
</feature>
<keyword evidence="2" id="KW-0812">Transmembrane</keyword>
<reference evidence="3 4" key="1">
    <citation type="submission" date="2016-07" db="EMBL/GenBank/DDBJ databases">
        <title>Pervasive Adenine N6-methylation of Active Genes in Fungi.</title>
        <authorList>
            <consortium name="DOE Joint Genome Institute"/>
            <person name="Mondo S.J."/>
            <person name="Dannebaum R.O."/>
            <person name="Kuo R.C."/>
            <person name="Labutti K."/>
            <person name="Haridas S."/>
            <person name="Kuo A."/>
            <person name="Salamov A."/>
            <person name="Ahrendt S.R."/>
            <person name="Lipzen A."/>
            <person name="Sullivan W."/>
            <person name="Andreopoulos W.B."/>
            <person name="Clum A."/>
            <person name="Lindquist E."/>
            <person name="Daum C."/>
            <person name="Ramamoorthy G.K."/>
            <person name="Gryganskyi A."/>
            <person name="Culley D."/>
            <person name="Magnuson J.K."/>
            <person name="James T.Y."/>
            <person name="O'Malley M.A."/>
            <person name="Stajich J.E."/>
            <person name="Spatafora J.W."/>
            <person name="Visel A."/>
            <person name="Grigoriev I.V."/>
        </authorList>
    </citation>
    <scope>NUCLEOTIDE SEQUENCE [LARGE SCALE GENOMIC DNA]</scope>
    <source>
        <strain evidence="3 4">PL171</strain>
    </source>
</reference>
<evidence type="ECO:0000313" key="4">
    <source>
        <dbReference type="Proteomes" id="UP000193411"/>
    </source>
</evidence>
<feature type="transmembrane region" description="Helical" evidence="2">
    <location>
        <begin position="637"/>
        <end position="658"/>
    </location>
</feature>
<keyword evidence="2" id="KW-1133">Transmembrane helix</keyword>
<comment type="caution">
    <text evidence="3">The sequence shown here is derived from an EMBL/GenBank/DDBJ whole genome shotgun (WGS) entry which is preliminary data.</text>
</comment>
<evidence type="ECO:0000313" key="3">
    <source>
        <dbReference type="EMBL" id="ORZ33637.1"/>
    </source>
</evidence>
<name>A0A1Y2HGC2_9FUNG</name>